<organism evidence="2 3">
    <name type="scientific">Anopheles christyi</name>
    <dbReference type="NCBI Taxonomy" id="43041"/>
    <lineage>
        <taxon>Eukaryota</taxon>
        <taxon>Metazoa</taxon>
        <taxon>Ecdysozoa</taxon>
        <taxon>Arthropoda</taxon>
        <taxon>Hexapoda</taxon>
        <taxon>Insecta</taxon>
        <taxon>Pterygota</taxon>
        <taxon>Neoptera</taxon>
        <taxon>Endopterygota</taxon>
        <taxon>Diptera</taxon>
        <taxon>Nematocera</taxon>
        <taxon>Culicoidea</taxon>
        <taxon>Culicidae</taxon>
        <taxon>Anophelinae</taxon>
        <taxon>Anopheles</taxon>
    </lineage>
</organism>
<protein>
    <submittedName>
        <fullName evidence="2">Uncharacterized protein</fullName>
    </submittedName>
</protein>
<dbReference type="EnsemblMetazoa" id="ACHR002824-RA">
    <property type="protein sequence ID" value="ACHR002824-PA"/>
    <property type="gene ID" value="ACHR002824"/>
</dbReference>
<dbReference type="Proteomes" id="UP000075881">
    <property type="component" value="Unassembled WGS sequence"/>
</dbReference>
<reference evidence="2" key="2">
    <citation type="submission" date="2020-05" db="UniProtKB">
        <authorList>
            <consortium name="EnsemblMetazoa"/>
        </authorList>
    </citation>
    <scope>IDENTIFICATION</scope>
    <source>
        <strain evidence="2">ACHKN1017</strain>
    </source>
</reference>
<dbReference type="VEuPathDB" id="VectorBase:ACHR002824"/>
<reference evidence="3" key="1">
    <citation type="submission" date="2013-03" db="EMBL/GenBank/DDBJ databases">
        <title>The Genome Sequence of Anopheles christyi ACHKN1017.</title>
        <authorList>
            <consortium name="The Broad Institute Genomics Platform"/>
            <person name="Neafsey D.E."/>
            <person name="Besansky N."/>
            <person name="Walker B."/>
            <person name="Young S.K."/>
            <person name="Zeng Q."/>
            <person name="Gargeya S."/>
            <person name="Fitzgerald M."/>
            <person name="Haas B."/>
            <person name="Abouelleil A."/>
            <person name="Allen A.W."/>
            <person name="Alvarado L."/>
            <person name="Arachchi H.M."/>
            <person name="Berlin A.M."/>
            <person name="Chapman S.B."/>
            <person name="Gainer-Dewar J."/>
            <person name="Goldberg J."/>
            <person name="Griggs A."/>
            <person name="Gujja S."/>
            <person name="Hansen M."/>
            <person name="Howarth C."/>
            <person name="Imamovic A."/>
            <person name="Ireland A."/>
            <person name="Larimer J."/>
            <person name="McCowan C."/>
            <person name="Murphy C."/>
            <person name="Pearson M."/>
            <person name="Poon T.W."/>
            <person name="Priest M."/>
            <person name="Roberts A."/>
            <person name="Saif S."/>
            <person name="Shea T."/>
            <person name="Sisk P."/>
            <person name="Sykes S."/>
            <person name="Wortman J."/>
            <person name="Nusbaum C."/>
            <person name="Birren B."/>
        </authorList>
    </citation>
    <scope>NUCLEOTIDE SEQUENCE [LARGE SCALE GENOMIC DNA]</scope>
    <source>
        <strain evidence="3">ACHKN1017</strain>
    </source>
</reference>
<proteinExistence type="predicted"/>
<sequence>MEIYEMTSEGTLKGLSKERRLEDNDVSDSTDNGRNSETDSEAKRLPAKRLSTPEANIEVDAINDDKETDAKYVPLTDEPKTDSSPRGSDSSRKQYSSASKKAEMNVKVLNTTAAGANAHSKEAESKTVLLNGKTIRLIPINFKNVLNNQSQTIAVGEENTVDAASRSVAESSNIVKSPVSSSTNSFQIVELRQDVAAKSDSLDEKMEKDDKISEFIFKGEEYLQMPKQHFYDKINKLKRSVAYYEGVIKNMRSILDTADPTSSLDC</sequence>
<evidence type="ECO:0000256" key="1">
    <source>
        <dbReference type="SAM" id="MobiDB-lite"/>
    </source>
</evidence>
<evidence type="ECO:0000313" key="3">
    <source>
        <dbReference type="Proteomes" id="UP000075881"/>
    </source>
</evidence>
<accession>A0A182JWE2</accession>
<feature type="region of interest" description="Disordered" evidence="1">
    <location>
        <begin position="1"/>
        <end position="102"/>
    </location>
</feature>
<dbReference type="AlphaFoldDB" id="A0A182JWE2"/>
<evidence type="ECO:0000313" key="2">
    <source>
        <dbReference type="EnsemblMetazoa" id="ACHR002824-PA"/>
    </source>
</evidence>
<name>A0A182JWE2_9DIPT</name>
<feature type="compositionally biased region" description="Polar residues" evidence="1">
    <location>
        <begin position="84"/>
        <end position="99"/>
    </location>
</feature>
<keyword evidence="3" id="KW-1185">Reference proteome</keyword>
<feature type="compositionally biased region" description="Basic and acidic residues" evidence="1">
    <location>
        <begin position="34"/>
        <end position="44"/>
    </location>
</feature>